<evidence type="ECO:0000256" key="6">
    <source>
        <dbReference type="ARBA" id="ARBA00022679"/>
    </source>
</evidence>
<evidence type="ECO:0000256" key="1">
    <source>
        <dbReference type="ARBA" id="ARBA00004127"/>
    </source>
</evidence>
<dbReference type="Gene3D" id="2.40.10.220">
    <property type="entry name" value="predicted glycosyltransferase like domains"/>
    <property type="match status" value="1"/>
</dbReference>
<feature type="domain" description="Glycosyltransferase 2-like" evidence="11">
    <location>
        <begin position="288"/>
        <end position="453"/>
    </location>
</feature>
<feature type="transmembrane region" description="Helical" evidence="10">
    <location>
        <begin position="678"/>
        <end position="698"/>
    </location>
</feature>
<accession>A0ABY3CHP1</accession>
<evidence type="ECO:0000256" key="4">
    <source>
        <dbReference type="ARBA" id="ARBA00022636"/>
    </source>
</evidence>
<keyword evidence="8 10" id="KW-1133">Transmembrane helix</keyword>
<dbReference type="Proteomes" id="UP000733744">
    <property type="component" value="Unassembled WGS sequence"/>
</dbReference>
<dbReference type="Pfam" id="PF00535">
    <property type="entry name" value="Glycos_transf_2"/>
    <property type="match status" value="1"/>
</dbReference>
<protein>
    <recommendedName>
        <fullName evidence="3">Cellulose synthase catalytic subunit [UDP-forming]</fullName>
    </recommendedName>
</protein>
<dbReference type="PANTHER" id="PTHR43867">
    <property type="entry name" value="CELLULOSE SYNTHASE CATALYTIC SUBUNIT A [UDP-FORMING]"/>
    <property type="match status" value="1"/>
</dbReference>
<keyword evidence="9 10" id="KW-0472">Membrane</keyword>
<comment type="caution">
    <text evidence="12">The sequence shown here is derived from an EMBL/GenBank/DDBJ whole genome shotgun (WGS) entry which is preliminary data.</text>
</comment>
<proteinExistence type="predicted"/>
<evidence type="ECO:0000259" key="11">
    <source>
        <dbReference type="Pfam" id="PF00535"/>
    </source>
</evidence>
<dbReference type="InterPro" id="IPR001173">
    <property type="entry name" value="Glyco_trans_2-like"/>
</dbReference>
<name>A0ABY3CHP1_9GAMM</name>
<keyword evidence="7 10" id="KW-0812">Transmembrane</keyword>
<comment type="pathway">
    <text evidence="2">Glycan metabolism.</text>
</comment>
<keyword evidence="4" id="KW-0973">c-di-GMP</keyword>
<organism evidence="12 13">
    <name type="scientific">Candidatus Methylobacter oryzae</name>
    <dbReference type="NCBI Taxonomy" id="2497749"/>
    <lineage>
        <taxon>Bacteria</taxon>
        <taxon>Pseudomonadati</taxon>
        <taxon>Pseudomonadota</taxon>
        <taxon>Gammaproteobacteria</taxon>
        <taxon>Methylococcales</taxon>
        <taxon>Methylococcaceae</taxon>
        <taxon>Methylobacter</taxon>
    </lineage>
</organism>
<dbReference type="SUPFAM" id="SSF53448">
    <property type="entry name" value="Nucleotide-diphospho-sugar transferases"/>
    <property type="match status" value="1"/>
</dbReference>
<dbReference type="InterPro" id="IPR005150">
    <property type="entry name" value="Cellulose_synth"/>
</dbReference>
<keyword evidence="6" id="KW-0808">Transferase</keyword>
<dbReference type="CDD" id="cd06421">
    <property type="entry name" value="CESA_CelA_like"/>
    <property type="match status" value="1"/>
</dbReference>
<evidence type="ECO:0000256" key="8">
    <source>
        <dbReference type="ARBA" id="ARBA00022989"/>
    </source>
</evidence>
<feature type="transmembrane region" description="Helical" evidence="10">
    <location>
        <begin position="600"/>
        <end position="619"/>
    </location>
</feature>
<feature type="transmembrane region" description="Helical" evidence="10">
    <location>
        <begin position="17"/>
        <end position="35"/>
    </location>
</feature>
<evidence type="ECO:0000256" key="9">
    <source>
        <dbReference type="ARBA" id="ARBA00023136"/>
    </source>
</evidence>
<evidence type="ECO:0000256" key="3">
    <source>
        <dbReference type="ARBA" id="ARBA00018714"/>
    </source>
</evidence>
<feature type="transmembrane region" description="Helical" evidence="10">
    <location>
        <begin position="571"/>
        <end position="588"/>
    </location>
</feature>
<evidence type="ECO:0000256" key="10">
    <source>
        <dbReference type="SAM" id="Phobius"/>
    </source>
</evidence>
<gene>
    <name evidence="12" type="ORF">EKO24_000435</name>
</gene>
<dbReference type="PANTHER" id="PTHR43867:SF2">
    <property type="entry name" value="CELLULOSE SYNTHASE CATALYTIC SUBUNIT A [UDP-FORMING]"/>
    <property type="match status" value="1"/>
</dbReference>
<dbReference type="InterPro" id="IPR029044">
    <property type="entry name" value="Nucleotide-diphossugar_trans"/>
</dbReference>
<dbReference type="InterPro" id="IPR003919">
    <property type="entry name" value="Cell_synth_A"/>
</dbReference>
<feature type="transmembrane region" description="Helical" evidence="10">
    <location>
        <begin position="47"/>
        <end position="63"/>
    </location>
</feature>
<dbReference type="Gene3D" id="3.90.550.10">
    <property type="entry name" value="Spore Coat Polysaccharide Biosynthesis Protein SpsA, Chain A"/>
    <property type="match status" value="1"/>
</dbReference>
<keyword evidence="13" id="KW-1185">Reference proteome</keyword>
<evidence type="ECO:0000313" key="13">
    <source>
        <dbReference type="Proteomes" id="UP000733744"/>
    </source>
</evidence>
<evidence type="ECO:0000256" key="2">
    <source>
        <dbReference type="ARBA" id="ARBA00004881"/>
    </source>
</evidence>
<feature type="transmembrane region" description="Helical" evidence="10">
    <location>
        <begin position="212"/>
        <end position="229"/>
    </location>
</feature>
<comment type="subcellular location">
    <subcellularLocation>
        <location evidence="1">Endomembrane system</location>
        <topology evidence="1">Multi-pass membrane protein</topology>
    </subcellularLocation>
</comment>
<feature type="transmembrane region" description="Helical" evidence="10">
    <location>
        <begin position="241"/>
        <end position="263"/>
    </location>
</feature>
<dbReference type="PRINTS" id="PR01439">
    <property type="entry name" value="CELLSNTHASEA"/>
</dbReference>
<dbReference type="Pfam" id="PF03552">
    <property type="entry name" value="Cellulose_synt"/>
    <property type="match status" value="1"/>
</dbReference>
<feature type="transmembrane region" description="Helical" evidence="10">
    <location>
        <begin position="164"/>
        <end position="182"/>
    </location>
</feature>
<feature type="transmembrane region" description="Helical" evidence="10">
    <location>
        <begin position="188"/>
        <end position="205"/>
    </location>
</feature>
<evidence type="ECO:0000256" key="7">
    <source>
        <dbReference type="ARBA" id="ARBA00022692"/>
    </source>
</evidence>
<evidence type="ECO:0000313" key="12">
    <source>
        <dbReference type="EMBL" id="TRX03599.1"/>
    </source>
</evidence>
<reference evidence="12 13" key="1">
    <citation type="journal article" date="2019" name="Antonie Van Leeuwenhoek">
        <title>Description of 'Ca. Methylobacter oryzae' KRF1, a novel species from the environmentally important Methylobacter clade 2.</title>
        <authorList>
            <person name="Khatri K."/>
            <person name="Mohite J.A."/>
            <person name="Pandit P.S."/>
            <person name="Bahulikar R."/>
            <person name="Rahalkar M.C."/>
        </authorList>
    </citation>
    <scope>NUCLEOTIDE SEQUENCE [LARGE SCALE GENOMIC DNA]</scope>
    <source>
        <strain evidence="12 13">KRF1</strain>
    </source>
</reference>
<dbReference type="RefSeq" id="WP_127027677.1">
    <property type="nucleotide sequence ID" value="NZ_RYFG02000005.1"/>
</dbReference>
<sequence>MLAANPFNKIIKSPVDVIFLSIIFQPIIVKEWLAFKKLFFNDRNQFIGTWIGLAVFISVLLFCHQSQRVKAFHSLKKLFPHINWATPTFADAVRFIIQTLWLATIQTKTACDVFLFNLNRIFRFLNIIKDAVLLPFAGLSKAAKWLLGEIDRLIENYDVKFEPYIYVLFVFLFACIAITIPFDVSAQIAFIFSLWFVAIAAHSIFGYLPKLMLVSLSIIVSSRYLWWRYTSTLNIDSSVDIFFGVILICAETYTWFVLLAGFFQIVWPLQRKPVSLPGDLYFWPSVDVFIPTYREDINIVRTTVLAALSIDWPEDKLNVFILDDGKRSPIQELAEQIGVGYLARDNNLHGKAGNINQALTLTKSEYVAVFDCGHIPARSFLQLTMGWFLRDKNLAIIQTPHHHCYFPDRVERNLGRIKAESSLFYGAVQDDNDIWDASFFSGSGIILKRAPLLEVGGIAPETFTEDAHTALHLYSKGYTSAYINVMQAVELVPNALSTRIAQQARWARGLAQVFRIDNPLLRAGPNMAQRLCYANAMLGFLKGIPSLVFLLAPLVCLYFHIYLIHAPAVEIALYAIPVIALSSIFNSYRQEKRRYSIWSGIYDTIFGWYIAFSAVAALIHPKIGFLSGNIKEDLSSEVEIFDFALPKFCRYLIGLNLAAVILALTRYLLGPADEQSMVLLYLAWVICNLIMLGVAINITQQPKHRQLQNRIEAHDEVIIKKASGHLICALMENYSDSGLGLRIEPRYVTIEKSEKVYVLISRDEREFAFPARITSINEDFVDILFENLTLQQQLDYIQCTYSHSGAWLLWQQSLSQEKLLSNIKTIIMTCFYGYIILARKLPKFITRHFLLLGASFAFIKTLLPKNIKDNSIQHEHA</sequence>
<feature type="transmembrane region" description="Helical" evidence="10">
    <location>
        <begin position="651"/>
        <end position="669"/>
    </location>
</feature>
<dbReference type="InterPro" id="IPR050321">
    <property type="entry name" value="Glycosyltr_2/OpgH_subfam"/>
</dbReference>
<evidence type="ECO:0000256" key="5">
    <source>
        <dbReference type="ARBA" id="ARBA00022676"/>
    </source>
</evidence>
<keyword evidence="5" id="KW-0328">Glycosyltransferase</keyword>
<dbReference type="EMBL" id="RYFG02000005">
    <property type="protein sequence ID" value="TRX03599.1"/>
    <property type="molecule type" value="Genomic_DNA"/>
</dbReference>